<accession>A0AAV7Q6A2</accession>
<name>A0AAV7Q6A2_PLEWA</name>
<feature type="region of interest" description="Disordered" evidence="1">
    <location>
        <begin position="97"/>
        <end position="117"/>
    </location>
</feature>
<protein>
    <submittedName>
        <fullName evidence="2">Uncharacterized protein</fullName>
    </submittedName>
</protein>
<dbReference type="EMBL" id="JANPWB010000010">
    <property type="protein sequence ID" value="KAJ1134719.1"/>
    <property type="molecule type" value="Genomic_DNA"/>
</dbReference>
<keyword evidence="3" id="KW-1185">Reference proteome</keyword>
<gene>
    <name evidence="2" type="ORF">NDU88_001166</name>
</gene>
<dbReference type="Proteomes" id="UP001066276">
    <property type="component" value="Chromosome 6"/>
</dbReference>
<evidence type="ECO:0000256" key="1">
    <source>
        <dbReference type="SAM" id="MobiDB-lite"/>
    </source>
</evidence>
<organism evidence="2 3">
    <name type="scientific">Pleurodeles waltl</name>
    <name type="common">Iberian ribbed newt</name>
    <dbReference type="NCBI Taxonomy" id="8319"/>
    <lineage>
        <taxon>Eukaryota</taxon>
        <taxon>Metazoa</taxon>
        <taxon>Chordata</taxon>
        <taxon>Craniata</taxon>
        <taxon>Vertebrata</taxon>
        <taxon>Euteleostomi</taxon>
        <taxon>Amphibia</taxon>
        <taxon>Batrachia</taxon>
        <taxon>Caudata</taxon>
        <taxon>Salamandroidea</taxon>
        <taxon>Salamandridae</taxon>
        <taxon>Pleurodelinae</taxon>
        <taxon>Pleurodeles</taxon>
    </lineage>
</organism>
<comment type="caution">
    <text evidence="2">The sequence shown here is derived from an EMBL/GenBank/DDBJ whole genome shotgun (WGS) entry which is preliminary data.</text>
</comment>
<evidence type="ECO:0000313" key="2">
    <source>
        <dbReference type="EMBL" id="KAJ1134719.1"/>
    </source>
</evidence>
<evidence type="ECO:0000313" key="3">
    <source>
        <dbReference type="Proteomes" id="UP001066276"/>
    </source>
</evidence>
<reference evidence="2" key="1">
    <citation type="journal article" date="2022" name="bioRxiv">
        <title>Sequencing and chromosome-scale assembly of the giantPleurodeles waltlgenome.</title>
        <authorList>
            <person name="Brown T."/>
            <person name="Elewa A."/>
            <person name="Iarovenko S."/>
            <person name="Subramanian E."/>
            <person name="Araus A.J."/>
            <person name="Petzold A."/>
            <person name="Susuki M."/>
            <person name="Suzuki K.-i.T."/>
            <person name="Hayashi T."/>
            <person name="Toyoda A."/>
            <person name="Oliveira C."/>
            <person name="Osipova E."/>
            <person name="Leigh N.D."/>
            <person name="Simon A."/>
            <person name="Yun M.H."/>
        </authorList>
    </citation>
    <scope>NUCLEOTIDE SEQUENCE</scope>
    <source>
        <strain evidence="2">20211129_DDA</strain>
        <tissue evidence="2">Liver</tissue>
    </source>
</reference>
<dbReference type="AlphaFoldDB" id="A0AAV7Q6A2"/>
<sequence>MGRESPLCWAGRNRDAVRGMTWGVTPARGDRRWGWPAPLPPPLPLRLISCPGGCRCSFVCAAGHPVGLDPSRVCTGAVAALWNMRCTAVTHRRAGVERARRRVAPQKEKSYPDPAVM</sequence>
<proteinExistence type="predicted"/>